<reference evidence="1" key="1">
    <citation type="journal article" date="2015" name="Nature">
        <title>Complex archaea that bridge the gap between prokaryotes and eukaryotes.</title>
        <authorList>
            <person name="Spang A."/>
            <person name="Saw J.H."/>
            <person name="Jorgensen S.L."/>
            <person name="Zaremba-Niedzwiedzka K."/>
            <person name="Martijn J."/>
            <person name="Lind A.E."/>
            <person name="van Eijk R."/>
            <person name="Schleper C."/>
            <person name="Guy L."/>
            <person name="Ettema T.J."/>
        </authorList>
    </citation>
    <scope>NUCLEOTIDE SEQUENCE</scope>
</reference>
<name>A0A0F9REM2_9ZZZZ</name>
<gene>
    <name evidence="1" type="ORF">LCGC14_0983130</name>
</gene>
<accession>A0A0F9REM2</accession>
<dbReference type="AlphaFoldDB" id="A0A0F9REM2"/>
<evidence type="ECO:0000313" key="1">
    <source>
        <dbReference type="EMBL" id="KKN15723.1"/>
    </source>
</evidence>
<proteinExistence type="predicted"/>
<comment type="caution">
    <text evidence="1">The sequence shown here is derived from an EMBL/GenBank/DDBJ whole genome shotgun (WGS) entry which is preliminary data.</text>
</comment>
<sequence length="241" mass="26829">MSKELPKIGGVFVQSESETASVYMVFGGAMTGASPSLHDEPVRWTEASQAFVKFFGESTNRSGRDRLILDEVDGSGCHWACTYPKGRRPRQVQDGAVMFIGKLVTDPNDTLIYGRAVGLRYQEGRDDATPEDIKSRHWKEKWPHYVRVHHAEFVAGTLSNGVSLSALMAELKSDSFRTTQEHAAAGSDKTNPRRAYLQQPAVQLSDEGYAWLNARLAEAFETHGMLTPEELGRLDWPKSPE</sequence>
<organism evidence="1">
    <name type="scientific">marine sediment metagenome</name>
    <dbReference type="NCBI Taxonomy" id="412755"/>
    <lineage>
        <taxon>unclassified sequences</taxon>
        <taxon>metagenomes</taxon>
        <taxon>ecological metagenomes</taxon>
    </lineage>
</organism>
<dbReference type="EMBL" id="LAZR01003685">
    <property type="protein sequence ID" value="KKN15723.1"/>
    <property type="molecule type" value="Genomic_DNA"/>
</dbReference>
<protein>
    <submittedName>
        <fullName evidence="1">Uncharacterized protein</fullName>
    </submittedName>
</protein>